<dbReference type="CDD" id="cd18570">
    <property type="entry name" value="ABC_6TM_PCAT1_LagD_like"/>
    <property type="match status" value="1"/>
</dbReference>
<dbReference type="GO" id="GO:0043214">
    <property type="term" value="F:ABC-type bacteriocin transporter activity"/>
    <property type="evidence" value="ECO:0007669"/>
    <property type="project" value="InterPro"/>
</dbReference>
<evidence type="ECO:0000256" key="8">
    <source>
        <dbReference type="ARBA" id="ARBA00022840"/>
    </source>
</evidence>
<feature type="transmembrane region" description="Helical" evidence="12">
    <location>
        <begin position="274"/>
        <end position="297"/>
    </location>
</feature>
<evidence type="ECO:0000256" key="10">
    <source>
        <dbReference type="ARBA" id="ARBA00022989"/>
    </source>
</evidence>
<dbReference type="Gene3D" id="1.20.1560.10">
    <property type="entry name" value="ABC transporter type 1, transmembrane domain"/>
    <property type="match status" value="1"/>
</dbReference>
<keyword evidence="10 12" id="KW-1133">Transmembrane helix</keyword>
<dbReference type="PANTHER" id="PTHR43394:SF1">
    <property type="entry name" value="ATP-BINDING CASSETTE SUB-FAMILY B MEMBER 10, MITOCHONDRIAL"/>
    <property type="match status" value="1"/>
</dbReference>
<dbReference type="Pfam" id="PF03412">
    <property type="entry name" value="Peptidase_C39"/>
    <property type="match status" value="1"/>
</dbReference>
<keyword evidence="5 12" id="KW-0812">Transmembrane</keyword>
<dbReference type="Gene3D" id="3.40.50.300">
    <property type="entry name" value="P-loop containing nucleotide triphosphate hydrolases"/>
    <property type="match status" value="1"/>
</dbReference>
<feature type="transmembrane region" description="Helical" evidence="12">
    <location>
        <begin position="393"/>
        <end position="411"/>
    </location>
</feature>
<keyword evidence="11 12" id="KW-0472">Membrane</keyword>
<dbReference type="SMART" id="SM00382">
    <property type="entry name" value="AAA"/>
    <property type="match status" value="1"/>
</dbReference>
<evidence type="ECO:0000256" key="3">
    <source>
        <dbReference type="ARBA" id="ARBA00022475"/>
    </source>
</evidence>
<evidence type="ECO:0000256" key="2">
    <source>
        <dbReference type="ARBA" id="ARBA00022448"/>
    </source>
</evidence>
<dbReference type="GO" id="GO:0016887">
    <property type="term" value="F:ATP hydrolysis activity"/>
    <property type="evidence" value="ECO:0007669"/>
    <property type="project" value="InterPro"/>
</dbReference>
<dbReference type="GO" id="GO:0006508">
    <property type="term" value="P:proteolysis"/>
    <property type="evidence" value="ECO:0007669"/>
    <property type="project" value="UniProtKB-KW"/>
</dbReference>
<dbReference type="GO" id="GO:0008234">
    <property type="term" value="F:cysteine-type peptidase activity"/>
    <property type="evidence" value="ECO:0007669"/>
    <property type="project" value="InterPro"/>
</dbReference>
<keyword evidence="2" id="KW-0813">Transport</keyword>
<name>A0A1K1P3A5_9FLAO</name>
<keyword evidence="6" id="KW-0547">Nucleotide-binding</keyword>
<dbReference type="PROSITE" id="PS50929">
    <property type="entry name" value="ABC_TM1F"/>
    <property type="match status" value="1"/>
</dbReference>
<evidence type="ECO:0000256" key="5">
    <source>
        <dbReference type="ARBA" id="ARBA00022692"/>
    </source>
</evidence>
<evidence type="ECO:0000256" key="12">
    <source>
        <dbReference type="SAM" id="Phobius"/>
    </source>
</evidence>
<comment type="subcellular location">
    <subcellularLocation>
        <location evidence="1">Cell membrane</location>
        <topology evidence="1">Multi-pass membrane protein</topology>
    </subcellularLocation>
</comment>
<dbReference type="InterPro" id="IPR017871">
    <property type="entry name" value="ABC_transporter-like_CS"/>
</dbReference>
<evidence type="ECO:0000256" key="4">
    <source>
        <dbReference type="ARBA" id="ARBA00022670"/>
    </source>
</evidence>
<dbReference type="Pfam" id="PF00664">
    <property type="entry name" value="ABC_membrane"/>
    <property type="match status" value="1"/>
</dbReference>
<dbReference type="InterPro" id="IPR003593">
    <property type="entry name" value="AAA+_ATPase"/>
</dbReference>
<dbReference type="EMBL" id="FPJE01000007">
    <property type="protein sequence ID" value="SFW41933.1"/>
    <property type="molecule type" value="Genomic_DNA"/>
</dbReference>
<feature type="domain" description="Peptidase C39" evidence="15">
    <location>
        <begin position="10"/>
        <end position="134"/>
    </location>
</feature>
<dbReference type="InterPro" id="IPR011527">
    <property type="entry name" value="ABC1_TM_dom"/>
</dbReference>
<dbReference type="RefSeq" id="WP_072316822.1">
    <property type="nucleotide sequence ID" value="NZ_FPJE01000007.1"/>
</dbReference>
<feature type="transmembrane region" description="Helical" evidence="12">
    <location>
        <begin position="303"/>
        <end position="321"/>
    </location>
</feature>
<dbReference type="OrthoDB" id="9760358at2"/>
<evidence type="ECO:0000259" key="14">
    <source>
        <dbReference type="PROSITE" id="PS50929"/>
    </source>
</evidence>
<feature type="transmembrane region" description="Helical" evidence="12">
    <location>
        <begin position="162"/>
        <end position="185"/>
    </location>
</feature>
<dbReference type="STRING" id="1150368.SAMN02927921_01590"/>
<dbReference type="InterPro" id="IPR027417">
    <property type="entry name" value="P-loop_NTPase"/>
</dbReference>
<proteinExistence type="predicted"/>
<dbReference type="GO" id="GO:0005886">
    <property type="term" value="C:plasma membrane"/>
    <property type="evidence" value="ECO:0007669"/>
    <property type="project" value="UniProtKB-SubCell"/>
</dbReference>
<dbReference type="InterPro" id="IPR005074">
    <property type="entry name" value="Peptidase_C39"/>
</dbReference>
<dbReference type="InterPro" id="IPR003439">
    <property type="entry name" value="ABC_transporter-like_ATP-bd"/>
</dbReference>
<dbReference type="GO" id="GO:0005524">
    <property type="term" value="F:ATP binding"/>
    <property type="evidence" value="ECO:0007669"/>
    <property type="project" value="UniProtKB-KW"/>
</dbReference>
<feature type="domain" description="ABC transmembrane type-1" evidence="14">
    <location>
        <begin position="167"/>
        <end position="446"/>
    </location>
</feature>
<evidence type="ECO:0000256" key="7">
    <source>
        <dbReference type="ARBA" id="ARBA00022801"/>
    </source>
</evidence>
<feature type="transmembrane region" description="Helical" evidence="12">
    <location>
        <begin position="200"/>
        <end position="221"/>
    </location>
</feature>
<evidence type="ECO:0000313" key="16">
    <source>
        <dbReference type="EMBL" id="SFW41933.1"/>
    </source>
</evidence>
<evidence type="ECO:0000256" key="9">
    <source>
        <dbReference type="ARBA" id="ARBA00022967"/>
    </source>
</evidence>
<keyword evidence="4" id="KW-0645">Protease</keyword>
<feature type="domain" description="ABC transporter" evidence="13">
    <location>
        <begin position="479"/>
        <end position="714"/>
    </location>
</feature>
<reference evidence="16 17" key="1">
    <citation type="submission" date="2016-11" db="EMBL/GenBank/DDBJ databases">
        <authorList>
            <person name="Jaros S."/>
            <person name="Januszkiewicz K."/>
            <person name="Wedrychowicz H."/>
        </authorList>
    </citation>
    <scope>NUCLEOTIDE SEQUENCE [LARGE SCALE GENOMIC DNA]</scope>
    <source>
        <strain evidence="16 17">CGMCC 1.12145</strain>
    </source>
</reference>
<dbReference type="Gene3D" id="3.90.70.10">
    <property type="entry name" value="Cysteine proteinases"/>
    <property type="match status" value="1"/>
</dbReference>
<dbReference type="GO" id="GO:0015421">
    <property type="term" value="F:ABC-type oligopeptide transporter activity"/>
    <property type="evidence" value="ECO:0007669"/>
    <property type="project" value="TreeGrafter"/>
</dbReference>
<dbReference type="PROSITE" id="PS50893">
    <property type="entry name" value="ABC_TRANSPORTER_2"/>
    <property type="match status" value="1"/>
</dbReference>
<dbReference type="AlphaFoldDB" id="A0A1K1P3A5"/>
<dbReference type="Proteomes" id="UP000182248">
    <property type="component" value="Unassembled WGS sequence"/>
</dbReference>
<dbReference type="FunFam" id="3.40.50.300:FF:000218">
    <property type="entry name" value="Multidrug ABC transporter ATP-binding protein"/>
    <property type="match status" value="1"/>
</dbReference>
<dbReference type="PANTHER" id="PTHR43394">
    <property type="entry name" value="ATP-DEPENDENT PERMEASE MDL1, MITOCHONDRIAL"/>
    <property type="match status" value="1"/>
</dbReference>
<evidence type="ECO:0000256" key="11">
    <source>
        <dbReference type="ARBA" id="ARBA00023136"/>
    </source>
</evidence>
<keyword evidence="7" id="KW-0378">Hydrolase</keyword>
<protein>
    <submittedName>
        <fullName evidence="16">ATP-binding cassette, subfamily B</fullName>
    </submittedName>
</protein>
<organism evidence="16 17">
    <name type="scientific">Sinomicrobium oceani</name>
    <dbReference type="NCBI Taxonomy" id="1150368"/>
    <lineage>
        <taxon>Bacteria</taxon>
        <taxon>Pseudomonadati</taxon>
        <taxon>Bacteroidota</taxon>
        <taxon>Flavobacteriia</taxon>
        <taxon>Flavobacteriales</taxon>
        <taxon>Flavobacteriaceae</taxon>
        <taxon>Sinomicrobium</taxon>
    </lineage>
</organism>
<evidence type="ECO:0000256" key="6">
    <source>
        <dbReference type="ARBA" id="ARBA00022741"/>
    </source>
</evidence>
<keyword evidence="8 16" id="KW-0067">ATP-binding</keyword>
<dbReference type="SUPFAM" id="SSF90123">
    <property type="entry name" value="ABC transporter transmembrane region"/>
    <property type="match status" value="1"/>
</dbReference>
<evidence type="ECO:0000313" key="17">
    <source>
        <dbReference type="Proteomes" id="UP000182248"/>
    </source>
</evidence>
<evidence type="ECO:0000256" key="1">
    <source>
        <dbReference type="ARBA" id="ARBA00004651"/>
    </source>
</evidence>
<keyword evidence="9" id="KW-1278">Translocase</keyword>
<dbReference type="InterPro" id="IPR036640">
    <property type="entry name" value="ABC1_TM_sf"/>
</dbReference>
<evidence type="ECO:0000259" key="13">
    <source>
        <dbReference type="PROSITE" id="PS50893"/>
    </source>
</evidence>
<dbReference type="InterPro" id="IPR005897">
    <property type="entry name" value="Pept_C39_ABC_bacteriocin"/>
</dbReference>
<dbReference type="NCBIfam" id="TIGR01193">
    <property type="entry name" value="bacteriocin_ABC"/>
    <property type="match status" value="1"/>
</dbReference>
<dbReference type="PROSITE" id="PS50990">
    <property type="entry name" value="PEPTIDASE_C39"/>
    <property type="match status" value="1"/>
</dbReference>
<gene>
    <name evidence="16" type="ORF">SAMN02927921_01590</name>
</gene>
<dbReference type="CDD" id="cd02418">
    <property type="entry name" value="Peptidase_C39B"/>
    <property type="match status" value="1"/>
</dbReference>
<evidence type="ECO:0000259" key="15">
    <source>
        <dbReference type="PROSITE" id="PS50990"/>
    </source>
</evidence>
<accession>A0A1K1P3A5</accession>
<sequence>MPKKKTLIKQHDITDCGAACLASISAHYNLQIPIARIRQYASTDKKGTNVLGLIEAAQKLGFEAKGVRGDLNSLFKIPKPAIAHVIVREVLHHYVVIYEVTKTHVVVMDPGDGKVHKKTHKEFQEEWTGVLVILMPDQSFSSGNEKVSSLRRFWFLLRPHKFVLLQAFFGALIVTLLGFSTSIYLGKITDYVLTGSNTKLLNLLSVVMLILLVLQIVVSVFKDTFLIKTGQQIDARLILGYYKHLLKLPQQFFDTMRVGEIISRINDAVKIRTFINGVALSLTVNVLILVFSFALMFFYYWKLALIMLAIIPFYIGIYIITNKLNKKAERKVMERAADLESQLVESLNSVGTIKRFGLESFANIKTEARFINLLNIGYKSALNTVFSGTSSTFISQLFTIILLWSGSYFVIDREITPGELLSFYAIIGYFTGPVAQLVEANKQIQNAWIAADRLFEIMDLEREEQDDKIKLTRENIGDIAFRNVFFRYGTRVEVFKDFSLDIPKGKITAVIGESGSGKSTLISLLQNIYPIQKGKILIGEYDLKYIENSSLRDLVGVVPQKIDLFGGNVVENIAVGEFQPDMERIMKICKSIGILSFVENLPNGFATYLGENGATLSGGQKQRIAIARALYKQPEILVLDEATSSLDSTSESFVQKTIATLREQNKTIIVIAHRLSTVVHADKIVVLDKGEVVEQGSHKELYADKGHYYTLWQQQIPEFVV</sequence>
<dbReference type="PROSITE" id="PS00211">
    <property type="entry name" value="ABC_TRANSPORTER_1"/>
    <property type="match status" value="1"/>
</dbReference>
<dbReference type="SUPFAM" id="SSF52540">
    <property type="entry name" value="P-loop containing nucleoside triphosphate hydrolases"/>
    <property type="match status" value="1"/>
</dbReference>
<keyword evidence="3" id="KW-1003">Cell membrane</keyword>
<keyword evidence="17" id="KW-1185">Reference proteome</keyword>
<dbReference type="Pfam" id="PF00005">
    <property type="entry name" value="ABC_tran"/>
    <property type="match status" value="1"/>
</dbReference>
<dbReference type="InterPro" id="IPR039421">
    <property type="entry name" value="Type_1_exporter"/>
</dbReference>